<evidence type="ECO:0008006" key="3">
    <source>
        <dbReference type="Google" id="ProtNLM"/>
    </source>
</evidence>
<keyword evidence="2" id="KW-1185">Reference proteome</keyword>
<protein>
    <recommendedName>
        <fullName evidence="3">DUF2848 domain-containing protein</fullName>
    </recommendedName>
</protein>
<reference evidence="1" key="1">
    <citation type="journal article" date="2023" name="Int. J. Syst. Evol. Microbiol.">
        <title>Collibacillus ludicampi gen. nov., sp. nov., a new soil bacterium of the family Alicyclobacillaceae.</title>
        <authorList>
            <person name="Jojima T."/>
            <person name="Ioku Y."/>
            <person name="Fukuta Y."/>
            <person name="Shirasaka N."/>
            <person name="Matsumura Y."/>
            <person name="Mori M."/>
        </authorList>
    </citation>
    <scope>NUCLEOTIDE SEQUENCE</scope>
    <source>
        <strain evidence="1">TP075</strain>
    </source>
</reference>
<dbReference type="Proteomes" id="UP001057291">
    <property type="component" value="Unassembled WGS sequence"/>
</dbReference>
<dbReference type="InterPro" id="IPR036663">
    <property type="entry name" value="Fumarylacetoacetase_C_sf"/>
</dbReference>
<dbReference type="Pfam" id="PF11010">
    <property type="entry name" value="DUF2848"/>
    <property type="match status" value="1"/>
</dbReference>
<dbReference type="SUPFAM" id="SSF56529">
    <property type="entry name" value="FAH"/>
    <property type="match status" value="1"/>
</dbReference>
<organism evidence="1 2">
    <name type="scientific">Collibacillus ludicampi</name>
    <dbReference type="NCBI Taxonomy" id="2771369"/>
    <lineage>
        <taxon>Bacteria</taxon>
        <taxon>Bacillati</taxon>
        <taxon>Bacillota</taxon>
        <taxon>Bacilli</taxon>
        <taxon>Bacillales</taxon>
        <taxon>Alicyclobacillaceae</taxon>
        <taxon>Collibacillus</taxon>
    </lineage>
</organism>
<accession>A0AAV4LCY8</accession>
<dbReference type="GO" id="GO:0003824">
    <property type="term" value="F:catalytic activity"/>
    <property type="evidence" value="ECO:0007669"/>
    <property type="project" value="InterPro"/>
</dbReference>
<sequence>MRVNQLTFSLPNGKVLSLHVAKSVCIGYSGRNQEAVRMHIEELAHEGIPAPPEVPMVYPISNLLVTQDKDIQILGEQTSGEVEFVILISSDGKFVSVGSDHTDRKLEAISIPYAKQACPKPVATEAWPLEEVLVHWDQIHLTCEIKMNDQWELYQEGSLASVLPVHEILEFAHKRNCIDENGSVLFCGTVPILEGKFKYGSAYRLTMTDPVFDRSIVHVYKVENIFAN</sequence>
<proteinExistence type="predicted"/>
<evidence type="ECO:0000313" key="1">
    <source>
        <dbReference type="EMBL" id="GIM45615.1"/>
    </source>
</evidence>
<gene>
    <name evidence="1" type="ORF">DNHGIG_11640</name>
</gene>
<dbReference type="AlphaFoldDB" id="A0AAV4LCY8"/>
<dbReference type="EMBL" id="BOQE01000001">
    <property type="protein sequence ID" value="GIM45615.1"/>
    <property type="molecule type" value="Genomic_DNA"/>
</dbReference>
<dbReference type="InterPro" id="IPR021269">
    <property type="entry name" value="DUF2848"/>
</dbReference>
<evidence type="ECO:0000313" key="2">
    <source>
        <dbReference type="Proteomes" id="UP001057291"/>
    </source>
</evidence>
<comment type="caution">
    <text evidence="1">The sequence shown here is derived from an EMBL/GenBank/DDBJ whole genome shotgun (WGS) entry which is preliminary data.</text>
</comment>
<name>A0AAV4LCY8_9BACL</name>